<accession>A0A100JXK6</accession>
<reference evidence="2 3" key="2">
    <citation type="journal article" date="2016" name="Genome Announc.">
        <title>Draft Genome Sequences of Streptomyces scabiei S58, Streptomyces turgidiscabies T45, and Streptomyces acidiscabies a10, the Pathogens of Potato Common Scab, Isolated in Japan.</title>
        <authorList>
            <person name="Tomihama T."/>
            <person name="Nishi Y."/>
            <person name="Sakai M."/>
            <person name="Ikenaga M."/>
            <person name="Okubo T."/>
            <person name="Ikeda S."/>
        </authorList>
    </citation>
    <scope>NUCLEOTIDE SEQUENCE [LARGE SCALE GENOMIC DNA]</scope>
    <source>
        <strain evidence="2 3">S58</strain>
    </source>
</reference>
<proteinExistence type="predicted"/>
<reference evidence="3" key="1">
    <citation type="submission" date="2015-11" db="EMBL/GenBank/DDBJ databases">
        <authorList>
            <consortium name="Cross-ministerial Strategic Innovation Promotion Program (SIP) consortium"/>
            <person name="Tomihama T."/>
            <person name="Ikenaga M."/>
            <person name="Sakai M."/>
            <person name="Okubo T."/>
            <person name="Ikeda S."/>
        </authorList>
    </citation>
    <scope>NUCLEOTIDE SEQUENCE [LARGE SCALE GENOMIC DNA]</scope>
    <source>
        <strain evidence="3">S58</strain>
    </source>
</reference>
<reference evidence="3" key="3">
    <citation type="submission" date="2016-02" db="EMBL/GenBank/DDBJ databases">
        <title>Draft genome of pathogenic Streptomyces sp. in Japan.</title>
        <authorList>
            <person name="Tomihama T."/>
            <person name="Ikenaga M."/>
            <person name="Sakai M."/>
            <person name="Okubo T."/>
            <person name="Ikeda S."/>
        </authorList>
    </citation>
    <scope>NUCLEOTIDE SEQUENCE [LARGE SCALE GENOMIC DNA]</scope>
    <source>
        <strain evidence="3">S58</strain>
    </source>
</reference>
<sequence>MGLGGGALGPGEELVPGPEQGAFAFHQQRQRLGGGDQLPQGMTGQDLVHLRRQRRRQPGGHGPRGVPQRVHGGEQNAPSAPALGDAVGGALVQPRTLLQDEFGVDAGRDLDAGVMPPGGDRITPALHGVRPDTLARYGDGGAPAVRAGGQFTHRGPVGRTALRVPEHHVRGDRVVALPDDDGRDLEGLAHDGLGRTATVVNGRPHIDDRYAADGGGARSPGGLRGWCGRRGRARVRRACGACGGALGSGVGGTGRRGW</sequence>
<dbReference type="Proteomes" id="UP000067448">
    <property type="component" value="Unassembled WGS sequence"/>
</dbReference>
<evidence type="ECO:0000313" key="2">
    <source>
        <dbReference type="EMBL" id="GAQ67541.1"/>
    </source>
</evidence>
<evidence type="ECO:0000313" key="3">
    <source>
        <dbReference type="Proteomes" id="UP000067448"/>
    </source>
</evidence>
<protein>
    <submittedName>
        <fullName evidence="2">Uncharacterized protein</fullName>
    </submittedName>
</protein>
<dbReference type="AlphaFoldDB" id="A0A100JXK6"/>
<evidence type="ECO:0000256" key="1">
    <source>
        <dbReference type="SAM" id="MobiDB-lite"/>
    </source>
</evidence>
<comment type="caution">
    <text evidence="2">The sequence shown here is derived from an EMBL/GenBank/DDBJ whole genome shotgun (WGS) entry which is preliminary data.</text>
</comment>
<gene>
    <name evidence="2" type="ORF">SsS58_07997</name>
</gene>
<organism evidence="2 3">
    <name type="scientific">Streptomyces scabiei</name>
    <dbReference type="NCBI Taxonomy" id="1930"/>
    <lineage>
        <taxon>Bacteria</taxon>
        <taxon>Bacillati</taxon>
        <taxon>Actinomycetota</taxon>
        <taxon>Actinomycetes</taxon>
        <taxon>Kitasatosporales</taxon>
        <taxon>Streptomycetaceae</taxon>
        <taxon>Streptomyces</taxon>
    </lineage>
</organism>
<name>A0A100JXK6_STRSC</name>
<dbReference type="EMBL" id="BCMM01000060">
    <property type="protein sequence ID" value="GAQ67541.1"/>
    <property type="molecule type" value="Genomic_DNA"/>
</dbReference>
<feature type="region of interest" description="Disordered" evidence="1">
    <location>
        <begin position="54"/>
        <end position="86"/>
    </location>
</feature>